<dbReference type="EMBL" id="JACHMC010000001">
    <property type="protein sequence ID" value="MBB4881813.1"/>
    <property type="molecule type" value="Genomic_DNA"/>
</dbReference>
<keyword evidence="3" id="KW-0547">Nucleotide-binding</keyword>
<dbReference type="GO" id="GO:0005524">
    <property type="term" value="F:ATP binding"/>
    <property type="evidence" value="ECO:0007669"/>
    <property type="project" value="UniProtKB-KW"/>
</dbReference>
<dbReference type="PROSITE" id="PS00211">
    <property type="entry name" value="ABC_TRANSPORTER_1"/>
    <property type="match status" value="1"/>
</dbReference>
<evidence type="ECO:0000256" key="2">
    <source>
        <dbReference type="ARBA" id="ARBA00022448"/>
    </source>
</evidence>
<name>A0A4Y8X307_9MICC</name>
<keyword evidence="4 6" id="KW-0067">ATP-binding</keyword>
<keyword evidence="2" id="KW-0813">Transport</keyword>
<comment type="caution">
    <text evidence="6">The sequence shown here is derived from an EMBL/GenBank/DDBJ whole genome shotgun (WGS) entry which is preliminary data.</text>
</comment>
<feature type="region of interest" description="Disordered" evidence="5">
    <location>
        <begin position="1"/>
        <end position="34"/>
    </location>
</feature>
<dbReference type="AlphaFoldDB" id="A0A4Y8X307"/>
<dbReference type="InterPro" id="IPR003439">
    <property type="entry name" value="ABC_transporter-like_ATP-bd"/>
</dbReference>
<evidence type="ECO:0000256" key="4">
    <source>
        <dbReference type="ARBA" id="ARBA00022840"/>
    </source>
</evidence>
<dbReference type="Gene3D" id="3.40.50.300">
    <property type="entry name" value="P-loop containing nucleotide triphosphate hydrolases"/>
    <property type="match status" value="1"/>
</dbReference>
<evidence type="ECO:0000256" key="3">
    <source>
        <dbReference type="ARBA" id="ARBA00022741"/>
    </source>
</evidence>
<dbReference type="SMART" id="SM00382">
    <property type="entry name" value="AAA"/>
    <property type="match status" value="1"/>
</dbReference>
<proteinExistence type="inferred from homology"/>
<comment type="similarity">
    <text evidence="1">Belongs to the ABC transporter superfamily.</text>
</comment>
<evidence type="ECO:0000313" key="6">
    <source>
        <dbReference type="EMBL" id="MBB4881813.1"/>
    </source>
</evidence>
<dbReference type="GO" id="GO:0043190">
    <property type="term" value="C:ATP-binding cassette (ABC) transporter complex"/>
    <property type="evidence" value="ECO:0007669"/>
    <property type="project" value="TreeGrafter"/>
</dbReference>
<dbReference type="GO" id="GO:0016887">
    <property type="term" value="F:ATP hydrolysis activity"/>
    <property type="evidence" value="ECO:0007669"/>
    <property type="project" value="InterPro"/>
</dbReference>
<dbReference type="OrthoDB" id="9806471at2"/>
<keyword evidence="7" id="KW-1185">Reference proteome</keyword>
<dbReference type="PROSITE" id="PS50893">
    <property type="entry name" value="ABC_TRANSPORTER_2"/>
    <property type="match status" value="1"/>
</dbReference>
<dbReference type="PANTHER" id="PTHR43553:SF24">
    <property type="entry name" value="ENERGY-COUPLING FACTOR TRANSPORTER ATP-BINDING PROTEIN ECFA1"/>
    <property type="match status" value="1"/>
</dbReference>
<dbReference type="InterPro" id="IPR003593">
    <property type="entry name" value="AAA+_ATPase"/>
</dbReference>
<dbReference type="Proteomes" id="UP000560081">
    <property type="component" value="Unassembled WGS sequence"/>
</dbReference>
<dbReference type="CDD" id="cd03225">
    <property type="entry name" value="ABC_cobalt_CbiO_domain1"/>
    <property type="match status" value="1"/>
</dbReference>
<sequence>MTRTARPQGPTAPDDGARPAPDAHRAADPGTGADRTVRLRGVRVEAAGPTSSAVLLEGVDLELSAPRVAVVGENGSGKSTLARAVAGLADVTAGEVIVHGVDAVRDVKGLRRTVGMVFANPAAQMVMPTVREDVELTVKALRGPDGRRLSTEEVARRTDAALAGHRLTALADRACLSLSSGQAQRLAVCSVMTAAPSLVIADEPTSLLDGRHRQIIADRLLAADPSAPGGFQLLLVTHDLELARACDEAVWVHAGRIERTGPAADVVAAYEAFLDRAVAEELA</sequence>
<keyword evidence="6" id="KW-0378">Hydrolase</keyword>
<dbReference type="SUPFAM" id="SSF52540">
    <property type="entry name" value="P-loop containing nucleoside triphosphate hydrolases"/>
    <property type="match status" value="1"/>
</dbReference>
<gene>
    <name evidence="6" type="ORF">BJ976_000164</name>
</gene>
<feature type="compositionally biased region" description="Basic and acidic residues" evidence="5">
    <location>
        <begin position="15"/>
        <end position="27"/>
    </location>
</feature>
<accession>A0A4Y8X307</accession>
<dbReference type="InterPro" id="IPR027417">
    <property type="entry name" value="P-loop_NTPase"/>
</dbReference>
<evidence type="ECO:0000313" key="7">
    <source>
        <dbReference type="Proteomes" id="UP000560081"/>
    </source>
</evidence>
<dbReference type="InterPro" id="IPR017871">
    <property type="entry name" value="ABC_transporter-like_CS"/>
</dbReference>
<dbReference type="InterPro" id="IPR015856">
    <property type="entry name" value="ABC_transpr_CbiO/EcfA_su"/>
</dbReference>
<dbReference type="GO" id="GO:0042626">
    <property type="term" value="F:ATPase-coupled transmembrane transporter activity"/>
    <property type="evidence" value="ECO:0007669"/>
    <property type="project" value="TreeGrafter"/>
</dbReference>
<dbReference type="InterPro" id="IPR050095">
    <property type="entry name" value="ECF_ABC_transporter_ATP-bd"/>
</dbReference>
<dbReference type="PANTHER" id="PTHR43553">
    <property type="entry name" value="HEAVY METAL TRANSPORTER"/>
    <property type="match status" value="1"/>
</dbReference>
<dbReference type="EC" id="3.6.3.-" evidence="6"/>
<evidence type="ECO:0000256" key="5">
    <source>
        <dbReference type="SAM" id="MobiDB-lite"/>
    </source>
</evidence>
<evidence type="ECO:0000256" key="1">
    <source>
        <dbReference type="ARBA" id="ARBA00005417"/>
    </source>
</evidence>
<dbReference type="Pfam" id="PF00005">
    <property type="entry name" value="ABC_tran"/>
    <property type="match status" value="1"/>
</dbReference>
<organism evidence="6 7">
    <name type="scientific">Micrococcus flavus</name>
    <dbReference type="NCBI Taxonomy" id="384602"/>
    <lineage>
        <taxon>Bacteria</taxon>
        <taxon>Bacillati</taxon>
        <taxon>Actinomycetota</taxon>
        <taxon>Actinomycetes</taxon>
        <taxon>Micrococcales</taxon>
        <taxon>Micrococcaceae</taxon>
        <taxon>Micrococcus</taxon>
    </lineage>
</organism>
<dbReference type="RefSeq" id="WP_135029442.1">
    <property type="nucleotide sequence ID" value="NZ_BMLA01000003.1"/>
</dbReference>
<reference evidence="6 7" key="1">
    <citation type="submission" date="2020-08" db="EMBL/GenBank/DDBJ databases">
        <title>Sequencing the genomes of 1000 actinobacteria strains.</title>
        <authorList>
            <person name="Klenk H.-P."/>
        </authorList>
    </citation>
    <scope>NUCLEOTIDE SEQUENCE [LARGE SCALE GENOMIC DNA]</scope>
    <source>
        <strain evidence="6 7">DSM 19079</strain>
    </source>
</reference>
<protein>
    <submittedName>
        <fullName evidence="6">Biotin transport system ATP-binding protein</fullName>
        <ecNumber evidence="6">3.6.3.-</ecNumber>
    </submittedName>
</protein>